<keyword evidence="4 7" id="KW-0812">Transmembrane</keyword>
<evidence type="ECO:0000256" key="3">
    <source>
        <dbReference type="ARBA" id="ARBA00022475"/>
    </source>
</evidence>
<evidence type="ECO:0000256" key="7">
    <source>
        <dbReference type="SAM" id="Phobius"/>
    </source>
</evidence>
<evidence type="ECO:0000313" key="8">
    <source>
        <dbReference type="EMBL" id="RMH88933.1"/>
    </source>
</evidence>
<evidence type="ECO:0000256" key="5">
    <source>
        <dbReference type="ARBA" id="ARBA00022989"/>
    </source>
</evidence>
<gene>
    <name evidence="8" type="ORF">EA797_17015</name>
</gene>
<name>A0A3M2HM22_9GAMM</name>
<protein>
    <submittedName>
        <fullName evidence="8">Sodium:proton antiporter</fullName>
    </submittedName>
</protein>
<evidence type="ECO:0000256" key="2">
    <source>
        <dbReference type="ARBA" id="ARBA00006228"/>
    </source>
</evidence>
<dbReference type="PANTHER" id="PTHR34584">
    <property type="entry name" value="NA(+)/H(+) ANTIPORTER SUBUNIT E1"/>
    <property type="match status" value="1"/>
</dbReference>
<evidence type="ECO:0000256" key="4">
    <source>
        <dbReference type="ARBA" id="ARBA00022692"/>
    </source>
</evidence>
<evidence type="ECO:0000313" key="9">
    <source>
        <dbReference type="Proteomes" id="UP000269774"/>
    </source>
</evidence>
<feature type="transmembrane region" description="Helical" evidence="7">
    <location>
        <begin position="9"/>
        <end position="27"/>
    </location>
</feature>
<dbReference type="EMBL" id="RFFM01000004">
    <property type="protein sequence ID" value="RMH88933.1"/>
    <property type="molecule type" value="Genomic_DNA"/>
</dbReference>
<proteinExistence type="inferred from homology"/>
<comment type="similarity">
    <text evidence="2">Belongs to the CPA3 antiporters (TC 2.A.63) subunit E family.</text>
</comment>
<dbReference type="RefSeq" id="WP_122167319.1">
    <property type="nucleotide sequence ID" value="NZ_JAMOIB010000006.1"/>
</dbReference>
<accession>A0A3M2HM22</accession>
<evidence type="ECO:0000256" key="6">
    <source>
        <dbReference type="ARBA" id="ARBA00023136"/>
    </source>
</evidence>
<dbReference type="PANTHER" id="PTHR34584:SF1">
    <property type="entry name" value="NA(+)_H(+) ANTIPORTER SUBUNIT E1"/>
    <property type="match status" value="1"/>
</dbReference>
<dbReference type="AlphaFoldDB" id="A0A3M2HM22"/>
<reference evidence="8 9" key="1">
    <citation type="submission" date="2018-10" db="EMBL/GenBank/DDBJ databases">
        <title>Pseudomonas zhaodongensis NEAU-ST5-21(T) genome.</title>
        <authorList>
            <person name="Peng J."/>
            <person name="Liu Z.-P."/>
        </authorList>
    </citation>
    <scope>NUCLEOTIDE SEQUENCE [LARGE SCALE GENOMIC DNA]</scope>
    <source>
        <strain evidence="8 9">NEAU-ST5-21</strain>
    </source>
</reference>
<dbReference type="Proteomes" id="UP000269774">
    <property type="component" value="Unassembled WGS sequence"/>
</dbReference>
<dbReference type="InterPro" id="IPR002758">
    <property type="entry name" value="Cation_antiport_E"/>
</dbReference>
<dbReference type="OrthoDB" id="7852837at2"/>
<evidence type="ECO:0000256" key="1">
    <source>
        <dbReference type="ARBA" id="ARBA00004651"/>
    </source>
</evidence>
<comment type="caution">
    <text evidence="8">The sequence shown here is derived from an EMBL/GenBank/DDBJ whole genome shotgun (WGS) entry which is preliminary data.</text>
</comment>
<keyword evidence="9" id="KW-1185">Reference proteome</keyword>
<dbReference type="GO" id="GO:0008324">
    <property type="term" value="F:monoatomic cation transmembrane transporter activity"/>
    <property type="evidence" value="ECO:0007669"/>
    <property type="project" value="InterPro"/>
</dbReference>
<keyword evidence="5 7" id="KW-1133">Transmembrane helix</keyword>
<dbReference type="GO" id="GO:0005886">
    <property type="term" value="C:plasma membrane"/>
    <property type="evidence" value="ECO:0007669"/>
    <property type="project" value="UniProtKB-SubCell"/>
</dbReference>
<dbReference type="Pfam" id="PF01899">
    <property type="entry name" value="MNHE"/>
    <property type="match status" value="1"/>
</dbReference>
<feature type="transmembrane region" description="Helical" evidence="7">
    <location>
        <begin position="64"/>
        <end position="85"/>
    </location>
</feature>
<keyword evidence="6 7" id="KW-0472">Membrane</keyword>
<comment type="subcellular location">
    <subcellularLocation>
        <location evidence="1">Cell membrane</location>
        <topology evidence="1">Multi-pass membrane protein</topology>
    </subcellularLocation>
</comment>
<keyword evidence="3" id="KW-1003">Cell membrane</keyword>
<organism evidence="8 9">
    <name type="scientific">Stutzerimonas zhaodongensis</name>
    <dbReference type="NCBI Taxonomy" id="1176257"/>
    <lineage>
        <taxon>Bacteria</taxon>
        <taxon>Pseudomonadati</taxon>
        <taxon>Pseudomonadota</taxon>
        <taxon>Gammaproteobacteria</taxon>
        <taxon>Pseudomonadales</taxon>
        <taxon>Pseudomonadaceae</taxon>
        <taxon>Stutzerimonas</taxon>
    </lineage>
</organism>
<sequence length="163" mass="17969">MERTGWQHRLSDGLGWALIYAVLWALFSEGGGWSLGAPTVLIAAGVSLCLGMRPWHPSLSVLPGFIGFFLAKMVAGAWDVAVRALHPGRSLQPAWLVYPLTARSAQVRLVLSALVGLLPGTLASRVDGDSMRVHVLDQRQAWEPTVRELERRLQRLLTQEIPR</sequence>